<accession>L8GPT0</accession>
<dbReference type="EMBL" id="KB008036">
    <property type="protein sequence ID" value="ELR15010.1"/>
    <property type="molecule type" value="Genomic_DNA"/>
</dbReference>
<organism evidence="2 3">
    <name type="scientific">Acanthamoeba castellanii (strain ATCC 30010 / Neff)</name>
    <dbReference type="NCBI Taxonomy" id="1257118"/>
    <lineage>
        <taxon>Eukaryota</taxon>
        <taxon>Amoebozoa</taxon>
        <taxon>Discosea</taxon>
        <taxon>Longamoebia</taxon>
        <taxon>Centramoebida</taxon>
        <taxon>Acanthamoebidae</taxon>
        <taxon>Acanthamoeba</taxon>
    </lineage>
</organism>
<proteinExistence type="predicted"/>
<dbReference type="GeneID" id="14915969"/>
<evidence type="ECO:0000256" key="1">
    <source>
        <dbReference type="SAM" id="MobiDB-lite"/>
    </source>
</evidence>
<dbReference type="Proteomes" id="UP000011083">
    <property type="component" value="Unassembled WGS sequence"/>
</dbReference>
<evidence type="ECO:0000313" key="3">
    <source>
        <dbReference type="Proteomes" id="UP000011083"/>
    </source>
</evidence>
<gene>
    <name evidence="2" type="ORF">ACA1_211960</name>
</gene>
<protein>
    <submittedName>
        <fullName evidence="2">Uncharacterized protein</fullName>
    </submittedName>
</protein>
<dbReference type="AlphaFoldDB" id="L8GPT0"/>
<evidence type="ECO:0000313" key="2">
    <source>
        <dbReference type="EMBL" id="ELR15010.1"/>
    </source>
</evidence>
<dbReference type="RefSeq" id="XP_004337023.1">
    <property type="nucleotide sequence ID" value="XM_004336975.1"/>
</dbReference>
<feature type="region of interest" description="Disordered" evidence="1">
    <location>
        <begin position="14"/>
        <end position="74"/>
    </location>
</feature>
<feature type="compositionally biased region" description="Basic and acidic residues" evidence="1">
    <location>
        <begin position="45"/>
        <end position="59"/>
    </location>
</feature>
<sequence length="74" mass="8021">MADKRALFEAKINEAGKGPGFERVDHGPNFKPGWKANGNSGGGHTAHDGKFKKQTKRVETNQPPPPKKSLTDLP</sequence>
<dbReference type="KEGG" id="acan:ACA1_211960"/>
<feature type="compositionally biased region" description="Basic and acidic residues" evidence="1">
    <location>
        <begin position="14"/>
        <end position="28"/>
    </location>
</feature>
<keyword evidence="3" id="KW-1185">Reference proteome</keyword>
<dbReference type="VEuPathDB" id="AmoebaDB:ACA1_211960"/>
<reference evidence="2 3" key="1">
    <citation type="journal article" date="2013" name="Genome Biol.">
        <title>Genome of Acanthamoeba castellanii highlights extensive lateral gene transfer and early evolution of tyrosine kinase signaling.</title>
        <authorList>
            <person name="Clarke M."/>
            <person name="Lohan A.J."/>
            <person name="Liu B."/>
            <person name="Lagkouvardos I."/>
            <person name="Roy S."/>
            <person name="Zafar N."/>
            <person name="Bertelli C."/>
            <person name="Schilde C."/>
            <person name="Kianianmomeni A."/>
            <person name="Burglin T.R."/>
            <person name="Frech C."/>
            <person name="Turcotte B."/>
            <person name="Kopec K.O."/>
            <person name="Synnott J.M."/>
            <person name="Choo C."/>
            <person name="Paponov I."/>
            <person name="Finkler A."/>
            <person name="Soon Heng Tan C."/>
            <person name="Hutchins A.P."/>
            <person name="Weinmeier T."/>
            <person name="Rattei T."/>
            <person name="Chu J.S."/>
            <person name="Gimenez G."/>
            <person name="Irimia M."/>
            <person name="Rigden D.J."/>
            <person name="Fitzpatrick D.A."/>
            <person name="Lorenzo-Morales J."/>
            <person name="Bateman A."/>
            <person name="Chiu C.H."/>
            <person name="Tang P."/>
            <person name="Hegemann P."/>
            <person name="Fromm H."/>
            <person name="Raoult D."/>
            <person name="Greub G."/>
            <person name="Miranda-Saavedra D."/>
            <person name="Chen N."/>
            <person name="Nash P."/>
            <person name="Ginger M.L."/>
            <person name="Horn M."/>
            <person name="Schaap P."/>
            <person name="Caler L."/>
            <person name="Loftus B."/>
        </authorList>
    </citation>
    <scope>NUCLEOTIDE SEQUENCE [LARGE SCALE GENOMIC DNA]</scope>
    <source>
        <strain evidence="2 3">Neff</strain>
    </source>
</reference>
<name>L8GPT0_ACACF</name>